<dbReference type="PANTHER" id="PTHR10188:SF8">
    <property type="entry name" value="THREONINE ASPARTASE 1"/>
    <property type="match status" value="1"/>
</dbReference>
<comment type="caution">
    <text evidence="4">The sequence shown here is derived from an EMBL/GenBank/DDBJ whole genome shotgun (WGS) entry which is preliminary data.</text>
</comment>
<dbReference type="EMBL" id="JARQZJ010000071">
    <property type="protein sequence ID" value="KAK9881971.1"/>
    <property type="molecule type" value="Genomic_DNA"/>
</dbReference>
<comment type="similarity">
    <text evidence="1">Belongs to the Ntn-hydrolase family.</text>
</comment>
<gene>
    <name evidence="4" type="ORF">WA026_018162</name>
</gene>
<sequence>MLPGIVAVHCGAGVHSQSFYSEYNRISKEASLSGIQVLRSGGSALDAVKEAVVVLENHPRPNCGYGSNLTLNGGVENDASIMNGKTLLYGGCGAVKRIKNPIELAYSLCKNQTKDNTLGLIPPSLLVGPGAHSYAKKMGLKMVKNATLISKTSEKQHKKFLKIYEECGIMNTDDDTSFDTVGAVCMDQNGDFAAACSSGGILLKWPGRLGQGALYASGTWADSFDKENEPSVAVCTSGVGEYLVRTQLAKEIAVDVKNNYCPTMGLHNSITEKFIKSIFLRNVEEKLCGALVLRRNGSEVSLTWGQSTKTMSLGYMRTDNKKPTALISELPTGSIVGQTVNVGGYHFYIEPR</sequence>
<evidence type="ECO:0000256" key="1">
    <source>
        <dbReference type="ARBA" id="ARBA00010872"/>
    </source>
</evidence>
<keyword evidence="5" id="KW-1185">Reference proteome</keyword>
<dbReference type="GO" id="GO:0004298">
    <property type="term" value="F:threonine-type endopeptidase activity"/>
    <property type="evidence" value="ECO:0007669"/>
    <property type="project" value="InterPro"/>
</dbReference>
<organism evidence="4 5">
    <name type="scientific">Henosepilachna vigintioctopunctata</name>
    <dbReference type="NCBI Taxonomy" id="420089"/>
    <lineage>
        <taxon>Eukaryota</taxon>
        <taxon>Metazoa</taxon>
        <taxon>Ecdysozoa</taxon>
        <taxon>Arthropoda</taxon>
        <taxon>Hexapoda</taxon>
        <taxon>Insecta</taxon>
        <taxon>Pterygota</taxon>
        <taxon>Neoptera</taxon>
        <taxon>Endopterygota</taxon>
        <taxon>Coleoptera</taxon>
        <taxon>Polyphaga</taxon>
        <taxon>Cucujiformia</taxon>
        <taxon>Coccinelloidea</taxon>
        <taxon>Coccinellidae</taxon>
        <taxon>Epilachninae</taxon>
        <taxon>Epilachnini</taxon>
        <taxon>Henosepilachna</taxon>
    </lineage>
</organism>
<dbReference type="GO" id="GO:0051604">
    <property type="term" value="P:protein maturation"/>
    <property type="evidence" value="ECO:0007669"/>
    <property type="project" value="TreeGrafter"/>
</dbReference>
<dbReference type="GO" id="GO:0005737">
    <property type="term" value="C:cytoplasm"/>
    <property type="evidence" value="ECO:0007669"/>
    <property type="project" value="TreeGrafter"/>
</dbReference>
<accession>A0AAW1UQ51</accession>
<dbReference type="InterPro" id="IPR029055">
    <property type="entry name" value="Ntn_hydrolases_N"/>
</dbReference>
<evidence type="ECO:0000313" key="5">
    <source>
        <dbReference type="Proteomes" id="UP001431783"/>
    </source>
</evidence>
<proteinExistence type="inferred from homology"/>
<evidence type="ECO:0000256" key="3">
    <source>
        <dbReference type="PIRSR" id="PIRSR600246-3"/>
    </source>
</evidence>
<evidence type="ECO:0000313" key="4">
    <source>
        <dbReference type="EMBL" id="KAK9881971.1"/>
    </source>
</evidence>
<feature type="active site" description="Nucleophile" evidence="2">
    <location>
        <position position="180"/>
    </location>
</feature>
<feature type="site" description="Cleavage; by autolysis" evidence="3">
    <location>
        <begin position="179"/>
        <end position="180"/>
    </location>
</feature>
<protein>
    <submittedName>
        <fullName evidence="4">Uncharacterized protein</fullName>
    </submittedName>
</protein>
<dbReference type="SUPFAM" id="SSF56235">
    <property type="entry name" value="N-terminal nucleophile aminohydrolases (Ntn hydrolases)"/>
    <property type="match status" value="1"/>
</dbReference>
<dbReference type="InterPro" id="IPR000246">
    <property type="entry name" value="Peptidase_T2"/>
</dbReference>
<dbReference type="CDD" id="cd04514">
    <property type="entry name" value="Taspase1_like"/>
    <property type="match status" value="1"/>
</dbReference>
<dbReference type="Gene3D" id="3.60.20.30">
    <property type="entry name" value="(Glycosyl)asparaginase"/>
    <property type="match status" value="1"/>
</dbReference>
<evidence type="ECO:0000256" key="2">
    <source>
        <dbReference type="PIRSR" id="PIRSR600246-1"/>
    </source>
</evidence>
<dbReference type="Proteomes" id="UP001431783">
    <property type="component" value="Unassembled WGS sequence"/>
</dbReference>
<name>A0AAW1UQ51_9CUCU</name>
<dbReference type="PANTHER" id="PTHR10188">
    <property type="entry name" value="L-ASPARAGINASE"/>
    <property type="match status" value="1"/>
</dbReference>
<reference evidence="4 5" key="1">
    <citation type="submission" date="2023-03" db="EMBL/GenBank/DDBJ databases">
        <title>Genome insight into feeding habits of ladybird beetles.</title>
        <authorList>
            <person name="Li H.-S."/>
            <person name="Huang Y.-H."/>
            <person name="Pang H."/>
        </authorList>
    </citation>
    <scope>NUCLEOTIDE SEQUENCE [LARGE SCALE GENOMIC DNA]</scope>
    <source>
        <strain evidence="4">SYSU_2023b</strain>
        <tissue evidence="4">Whole body</tissue>
    </source>
</reference>
<dbReference type="InterPro" id="IPR037464">
    <property type="entry name" value="Taspase1"/>
</dbReference>
<dbReference type="Pfam" id="PF01112">
    <property type="entry name" value="Asparaginase_2"/>
    <property type="match status" value="1"/>
</dbReference>
<dbReference type="AlphaFoldDB" id="A0AAW1UQ51"/>